<comment type="similarity">
    <text evidence="1 3">Belongs to the peptidase S33 family.</text>
</comment>
<evidence type="ECO:0000313" key="7">
    <source>
        <dbReference type="Proteomes" id="UP001250698"/>
    </source>
</evidence>
<evidence type="ECO:0000256" key="4">
    <source>
        <dbReference type="SAM" id="SignalP"/>
    </source>
</evidence>
<evidence type="ECO:0000256" key="2">
    <source>
        <dbReference type="ARBA" id="ARBA00022801"/>
    </source>
</evidence>
<dbReference type="PANTHER" id="PTHR43798">
    <property type="entry name" value="MONOACYLGLYCEROL LIPASE"/>
    <property type="match status" value="1"/>
</dbReference>
<keyword evidence="2 3" id="KW-0378">Hydrolase</keyword>
<dbReference type="PIRSF" id="PIRSF005539">
    <property type="entry name" value="Pept_S33_TRI_F1"/>
    <property type="match status" value="1"/>
</dbReference>
<gene>
    <name evidence="6" type="ORF">ROI90_14920</name>
</gene>
<dbReference type="Proteomes" id="UP001250698">
    <property type="component" value="Unassembled WGS sequence"/>
</dbReference>
<evidence type="ECO:0000256" key="1">
    <source>
        <dbReference type="ARBA" id="ARBA00010088"/>
    </source>
</evidence>
<dbReference type="InterPro" id="IPR000073">
    <property type="entry name" value="AB_hydrolase_1"/>
</dbReference>
<dbReference type="RefSeq" id="WP_315999156.1">
    <property type="nucleotide sequence ID" value="NZ_JAWDJT010000010.1"/>
</dbReference>
<dbReference type="NCBIfam" id="TIGR01250">
    <property type="entry name" value="pro_imino_pep_2"/>
    <property type="match status" value="1"/>
</dbReference>
<dbReference type="Gene3D" id="3.40.50.1820">
    <property type="entry name" value="alpha/beta hydrolase"/>
    <property type="match status" value="1"/>
</dbReference>
<feature type="signal peptide" evidence="4">
    <location>
        <begin position="1"/>
        <end position="20"/>
    </location>
</feature>
<dbReference type="InterPro" id="IPR002410">
    <property type="entry name" value="Peptidase_S33"/>
</dbReference>
<keyword evidence="7" id="KW-1185">Reference proteome</keyword>
<dbReference type="SUPFAM" id="SSF53474">
    <property type="entry name" value="alpha/beta-Hydrolases"/>
    <property type="match status" value="1"/>
</dbReference>
<evidence type="ECO:0000313" key="6">
    <source>
        <dbReference type="EMBL" id="MDU0371696.1"/>
    </source>
</evidence>
<evidence type="ECO:0000259" key="5">
    <source>
        <dbReference type="Pfam" id="PF00561"/>
    </source>
</evidence>
<dbReference type="GO" id="GO:0016787">
    <property type="term" value="F:hydrolase activity"/>
    <property type="evidence" value="ECO:0007669"/>
    <property type="project" value="UniProtKB-KW"/>
</dbReference>
<name>A0ABU3TK01_9BACT</name>
<evidence type="ECO:0000256" key="3">
    <source>
        <dbReference type="PIRNR" id="PIRNR005539"/>
    </source>
</evidence>
<sequence length="324" mass="36942">MLLRSLLFTLLCTLPWLATAQTPAPDSSYAAKLQAPGVKMIPIDNKYKVWTQKVGTGKIKLLVLHGGPGNTHEYFENFPQYLAKEGVEIYYYDQLNSYHSDKTDDKSVWAISRFVEEVEQVRQGLALEQFYLLGHSWGGMLALEYAAKHPEHIKGLITSNIGYKATVFNKHRFSQYAAVIRRQAAQEGKVIAGLDTMGLMSLGPYITPAVTTEFRSLHMMRRQPEHPTFTRSQAHITRTYGAYFMPYMLAWDFSDRMAAIKPPTLVIGAQHDFVPPVDIAYMQKHIPNCQAYVCPEGSHYAMWDDPEHYFPALIKFLRKTERKG</sequence>
<feature type="domain" description="AB hydrolase-1" evidence="5">
    <location>
        <begin position="61"/>
        <end position="306"/>
    </location>
</feature>
<dbReference type="PRINTS" id="PR00793">
    <property type="entry name" value="PROAMNOPTASE"/>
</dbReference>
<keyword evidence="4" id="KW-0732">Signal</keyword>
<protein>
    <submittedName>
        <fullName evidence="6">Proline iminopeptidase-family hydrolase</fullName>
    </submittedName>
</protein>
<dbReference type="InterPro" id="IPR029058">
    <property type="entry name" value="AB_hydrolase_fold"/>
</dbReference>
<feature type="chain" id="PRO_5046039973" evidence="4">
    <location>
        <begin position="21"/>
        <end position="324"/>
    </location>
</feature>
<dbReference type="InterPro" id="IPR050266">
    <property type="entry name" value="AB_hydrolase_sf"/>
</dbReference>
<dbReference type="PANTHER" id="PTHR43798:SF33">
    <property type="entry name" value="HYDROLASE, PUTATIVE (AFU_ORTHOLOGUE AFUA_2G14860)-RELATED"/>
    <property type="match status" value="1"/>
</dbReference>
<dbReference type="EMBL" id="JAWDJT010000010">
    <property type="protein sequence ID" value="MDU0371696.1"/>
    <property type="molecule type" value="Genomic_DNA"/>
</dbReference>
<reference evidence="6 7" key="1">
    <citation type="submission" date="2023-10" db="EMBL/GenBank/DDBJ databases">
        <title>Hymenobacter endophyticus sp. nov., an isolate from the leaf tissues of wheat.</title>
        <authorList>
            <person name="Dai Y."/>
        </authorList>
    </citation>
    <scope>NUCLEOTIDE SEQUENCE [LARGE SCALE GENOMIC DNA]</scope>
    <source>
        <strain evidence="6 7">ZK17L-C2</strain>
    </source>
</reference>
<accession>A0ABU3TK01</accession>
<organism evidence="6 7">
    <name type="scientific">Hymenobacter endophyticus</name>
    <dbReference type="NCBI Taxonomy" id="3076335"/>
    <lineage>
        <taxon>Bacteria</taxon>
        <taxon>Pseudomonadati</taxon>
        <taxon>Bacteroidota</taxon>
        <taxon>Cytophagia</taxon>
        <taxon>Cytophagales</taxon>
        <taxon>Hymenobacteraceae</taxon>
        <taxon>Hymenobacter</taxon>
    </lineage>
</organism>
<proteinExistence type="inferred from homology"/>
<comment type="caution">
    <text evidence="6">The sequence shown here is derived from an EMBL/GenBank/DDBJ whole genome shotgun (WGS) entry which is preliminary data.</text>
</comment>
<dbReference type="InterPro" id="IPR005945">
    <property type="entry name" value="Pro_imino_pep"/>
</dbReference>
<dbReference type="Pfam" id="PF00561">
    <property type="entry name" value="Abhydrolase_1"/>
    <property type="match status" value="1"/>
</dbReference>